<reference evidence="3" key="2">
    <citation type="submission" date="2021-05" db="UniProtKB">
        <authorList>
            <consortium name="EnsemblPlants"/>
        </authorList>
    </citation>
    <scope>IDENTIFICATION</scope>
    <source>
        <strain evidence="3">subsp. malaccensis</strain>
    </source>
</reference>
<dbReference type="OMA" id="QSMHKST"/>
<dbReference type="EnsemblPlants" id="Ma04_t40020.1">
    <property type="protein sequence ID" value="Ma04_p40020.1"/>
    <property type="gene ID" value="Ma04_g40020"/>
</dbReference>
<feature type="compositionally biased region" description="Polar residues" evidence="1">
    <location>
        <begin position="40"/>
        <end position="50"/>
    </location>
</feature>
<dbReference type="InParanoid" id="A0A804IZ48"/>
<protein>
    <submittedName>
        <fullName evidence="2">(wild Malaysian banana) hypothetical protein</fullName>
    </submittedName>
</protein>
<dbReference type="PANTHER" id="PTHR35131">
    <property type="entry name" value="EXPRESSED PROTEIN"/>
    <property type="match status" value="1"/>
</dbReference>
<organism evidence="3 4">
    <name type="scientific">Musa acuminata subsp. malaccensis</name>
    <name type="common">Wild banana</name>
    <name type="synonym">Musa malaccensis</name>
    <dbReference type="NCBI Taxonomy" id="214687"/>
    <lineage>
        <taxon>Eukaryota</taxon>
        <taxon>Viridiplantae</taxon>
        <taxon>Streptophyta</taxon>
        <taxon>Embryophyta</taxon>
        <taxon>Tracheophyta</taxon>
        <taxon>Spermatophyta</taxon>
        <taxon>Magnoliopsida</taxon>
        <taxon>Liliopsida</taxon>
        <taxon>Zingiberales</taxon>
        <taxon>Musaceae</taxon>
        <taxon>Musa</taxon>
    </lineage>
</organism>
<dbReference type="PANTHER" id="PTHR35131:SF1">
    <property type="entry name" value="EXPRESSED PROTEIN"/>
    <property type="match status" value="1"/>
</dbReference>
<evidence type="ECO:0000313" key="2">
    <source>
        <dbReference type="EMBL" id="CAG1844808.1"/>
    </source>
</evidence>
<dbReference type="Proteomes" id="UP000012960">
    <property type="component" value="Unplaced"/>
</dbReference>
<evidence type="ECO:0000256" key="1">
    <source>
        <dbReference type="SAM" id="MobiDB-lite"/>
    </source>
</evidence>
<sequence>MSTPSQVEVGARGTIASLMSQEIDYFRSRLNLVHNDFSQQKHNKVTADTASTSGSCGNKSGGGSSGKKEKKKKKKKNKRVAGGGGFLSSICSAVDVSDTSKGEKIPGNGYRKLRKDAKKLFED</sequence>
<dbReference type="AlphaFoldDB" id="A0A804IZ48"/>
<feature type="compositionally biased region" description="Basic residues" evidence="1">
    <location>
        <begin position="68"/>
        <end position="79"/>
    </location>
</feature>
<dbReference type="FunCoup" id="A0A804IZ48">
    <property type="interactions" value="70"/>
</dbReference>
<dbReference type="Gramene" id="Ma04_t40020.1">
    <property type="protein sequence ID" value="Ma04_p40020.1"/>
    <property type="gene ID" value="Ma04_g40020"/>
</dbReference>
<dbReference type="OrthoDB" id="783264at2759"/>
<evidence type="ECO:0000313" key="4">
    <source>
        <dbReference type="Proteomes" id="UP000012960"/>
    </source>
</evidence>
<gene>
    <name evidence="2" type="ORF">GSMUA_146030.1</name>
</gene>
<reference evidence="2" key="1">
    <citation type="submission" date="2021-03" db="EMBL/GenBank/DDBJ databases">
        <authorList>
            <consortium name="Genoscope - CEA"/>
            <person name="William W."/>
        </authorList>
    </citation>
    <scope>NUCLEOTIDE SEQUENCE</scope>
    <source>
        <strain evidence="2">Doubled-haploid Pahang</strain>
    </source>
</reference>
<accession>A0A804IZ48</accession>
<feature type="region of interest" description="Disordered" evidence="1">
    <location>
        <begin position="40"/>
        <end position="88"/>
    </location>
</feature>
<dbReference type="EMBL" id="HG996469">
    <property type="protein sequence ID" value="CAG1844808.1"/>
    <property type="molecule type" value="Genomic_DNA"/>
</dbReference>
<keyword evidence="4" id="KW-1185">Reference proteome</keyword>
<proteinExistence type="predicted"/>
<evidence type="ECO:0000313" key="3">
    <source>
        <dbReference type="EnsemblPlants" id="Ma04_p40020.1"/>
    </source>
</evidence>
<name>A0A804IZ48_MUSAM</name>